<name>A0A2H9U059_9GAMM</name>
<sequence>MTLFAAIANHARTIPQQAALQSSQQQLDYQRLWQQIQQLANQLQQRGIQRLALQLDNGLAWALLDLACSYAEIVVIPVPHFFSLDQQGWLLESSGADALVGPFHQGWQAAEPLTLLSGLSEAEHTVPLWRRQPNKRVTLPAGTAKITYTSGTTGQPKGVCLSQATMMAVCASLAKRVAPAEVEQHLTLLPLATLLENLTGLYVPLLTGAC</sequence>
<dbReference type="PANTHER" id="PTHR43767:SF8">
    <property type="entry name" value="LONG-CHAIN-FATTY-ACID--COA LIGASE"/>
    <property type="match status" value="1"/>
</dbReference>
<evidence type="ECO:0000256" key="1">
    <source>
        <dbReference type="ARBA" id="ARBA00022598"/>
    </source>
</evidence>
<keyword evidence="4" id="KW-1185">Reference proteome</keyword>
<keyword evidence="1" id="KW-0436">Ligase</keyword>
<accession>A0A2H9U059</accession>
<proteinExistence type="predicted"/>
<dbReference type="SUPFAM" id="SSF56801">
    <property type="entry name" value="Acetyl-CoA synthetase-like"/>
    <property type="match status" value="1"/>
</dbReference>
<feature type="non-terminal residue" evidence="3">
    <location>
        <position position="210"/>
    </location>
</feature>
<reference evidence="3 4" key="1">
    <citation type="submission" date="2017-11" db="EMBL/GenBank/DDBJ databases">
        <title>Draft genome sequence of environmental isolate Aeromonas cavernicola sp. nov. MDC 2508.</title>
        <authorList>
            <person name="Colston S.M."/>
            <person name="Navarro A."/>
            <person name="Martinez-Murcia A.J."/>
            <person name="Graf J."/>
        </authorList>
    </citation>
    <scope>NUCLEOTIDE SEQUENCE [LARGE SCALE GENOMIC DNA]</scope>
    <source>
        <strain evidence="3 4">MDC 2508</strain>
    </source>
</reference>
<dbReference type="PANTHER" id="PTHR43767">
    <property type="entry name" value="LONG-CHAIN-FATTY-ACID--COA LIGASE"/>
    <property type="match status" value="1"/>
</dbReference>
<comment type="caution">
    <text evidence="3">The sequence shown here is derived from an EMBL/GenBank/DDBJ whole genome shotgun (WGS) entry which is preliminary data.</text>
</comment>
<evidence type="ECO:0000313" key="3">
    <source>
        <dbReference type="EMBL" id="PJG57393.1"/>
    </source>
</evidence>
<dbReference type="InterPro" id="IPR042099">
    <property type="entry name" value="ANL_N_sf"/>
</dbReference>
<evidence type="ECO:0000313" key="4">
    <source>
        <dbReference type="Proteomes" id="UP000235861"/>
    </source>
</evidence>
<dbReference type="InterPro" id="IPR020845">
    <property type="entry name" value="AMP-binding_CS"/>
</dbReference>
<dbReference type="AlphaFoldDB" id="A0A2H9U059"/>
<dbReference type="InterPro" id="IPR050237">
    <property type="entry name" value="ATP-dep_AMP-bd_enzyme"/>
</dbReference>
<dbReference type="PROSITE" id="PS00455">
    <property type="entry name" value="AMP_BINDING"/>
    <property type="match status" value="1"/>
</dbReference>
<dbReference type="Pfam" id="PF00501">
    <property type="entry name" value="AMP-binding"/>
    <property type="match status" value="1"/>
</dbReference>
<feature type="domain" description="AMP-dependent synthetase/ligase" evidence="2">
    <location>
        <begin position="9"/>
        <end position="210"/>
    </location>
</feature>
<dbReference type="RefSeq" id="WP_157798333.1">
    <property type="nucleotide sequence ID" value="NZ_PGGC01000245.1"/>
</dbReference>
<dbReference type="Gene3D" id="3.40.50.12780">
    <property type="entry name" value="N-terminal domain of ligase-like"/>
    <property type="match status" value="1"/>
</dbReference>
<organism evidence="3 4">
    <name type="scientific">Aeromonas cavernicola</name>
    <dbReference type="NCBI Taxonomy" id="1006623"/>
    <lineage>
        <taxon>Bacteria</taxon>
        <taxon>Pseudomonadati</taxon>
        <taxon>Pseudomonadota</taxon>
        <taxon>Gammaproteobacteria</taxon>
        <taxon>Aeromonadales</taxon>
        <taxon>Aeromonadaceae</taxon>
        <taxon>Aeromonas</taxon>
    </lineage>
</organism>
<dbReference type="OrthoDB" id="9757559at2"/>
<dbReference type="GO" id="GO:0016874">
    <property type="term" value="F:ligase activity"/>
    <property type="evidence" value="ECO:0007669"/>
    <property type="project" value="UniProtKB-KW"/>
</dbReference>
<gene>
    <name evidence="3" type="ORF">CUC53_18255</name>
</gene>
<dbReference type="EMBL" id="PGGC01000245">
    <property type="protein sequence ID" value="PJG57393.1"/>
    <property type="molecule type" value="Genomic_DNA"/>
</dbReference>
<protein>
    <submittedName>
        <fullName evidence="3">Long-chain acyl-CoA synthetase</fullName>
    </submittedName>
</protein>
<dbReference type="Proteomes" id="UP000235861">
    <property type="component" value="Unassembled WGS sequence"/>
</dbReference>
<evidence type="ECO:0000259" key="2">
    <source>
        <dbReference type="Pfam" id="PF00501"/>
    </source>
</evidence>
<dbReference type="InterPro" id="IPR000873">
    <property type="entry name" value="AMP-dep_synth/lig_dom"/>
</dbReference>